<keyword evidence="3" id="KW-1003">Cell membrane</keyword>
<protein>
    <submittedName>
        <fullName evidence="9">Hypohetical ABC transporter, permeaseprotein</fullName>
    </submittedName>
</protein>
<feature type="transmembrane region" description="Helical" evidence="7">
    <location>
        <begin position="254"/>
        <end position="279"/>
    </location>
</feature>
<keyword evidence="2" id="KW-0813">Transport</keyword>
<evidence type="ECO:0000256" key="5">
    <source>
        <dbReference type="ARBA" id="ARBA00022989"/>
    </source>
</evidence>
<accession>A0A0U1P6Z0</accession>
<feature type="transmembrane region" description="Helical" evidence="7">
    <location>
        <begin position="101"/>
        <end position="129"/>
    </location>
</feature>
<feature type="transmembrane region" description="Helical" evidence="7">
    <location>
        <begin position="149"/>
        <end position="171"/>
    </location>
</feature>
<evidence type="ECO:0000256" key="4">
    <source>
        <dbReference type="ARBA" id="ARBA00022692"/>
    </source>
</evidence>
<feature type="transmembrane region" description="Helical" evidence="7">
    <location>
        <begin position="300"/>
        <end position="327"/>
    </location>
</feature>
<dbReference type="AlphaFoldDB" id="A0A0U1P6Z0"/>
<evidence type="ECO:0000256" key="7">
    <source>
        <dbReference type="SAM" id="Phobius"/>
    </source>
</evidence>
<sequence>MLPALYIFLIAVCILPTLPGLMGVIMAALGYMPTLGLHHFSMQGFAQVFQWQGIGHSLGLIFFITLLSTYLACFFTFAILQSSWGTRWWRRIEAALNPLLAIPHVAFAIGFAFLFAPTGMGMRALYALIDPTFDATSNTPLIIQDPYGLGLILVLALKETPFLLLMSISVLKQLNVQQTEQVAASLGYNRAQTWLKCVFPQWLSKLRFAIFAVIAYGVSVVDVAQIVGPTNPPTFAVLVWQWFSDPDLQLMPRAAAGAIILFALGSLLLAATFCIEWLLTKGINQWLWSGRKAFRLPRKSIFFLLVSLTAVIIPLLSIWSVALRWRFPDLLPSRYSGRFWQLEWSNILSTINVSVVIALISASIALVFAIVAHEYRIKHKWHIPNYIIAIPMLVPQLSLLFGLQVLTLYTNIHHYGVWVTWAHLFFVFPYVYLALDGVYRSYDQRLTQIGLSLGKSPLHVWLKIKLPQIASALLFAWVIGISVSLAQYLPTLMLGAGRISTLTTEAVALASGSDRRITAIYALCQALIPLCFFVFAYTINKKKAPTTEQVRSTNNELSYQ</sequence>
<feature type="transmembrane region" description="Helical" evidence="7">
    <location>
        <begin position="519"/>
        <end position="539"/>
    </location>
</feature>
<dbReference type="HOGENOM" id="CLU_026097_0_0_6"/>
<dbReference type="GO" id="GO:0005886">
    <property type="term" value="C:plasma membrane"/>
    <property type="evidence" value="ECO:0007669"/>
    <property type="project" value="UniProtKB-SubCell"/>
</dbReference>
<dbReference type="eggNOG" id="COG4135">
    <property type="taxonomic scope" value="Bacteria"/>
</dbReference>
<evidence type="ECO:0000256" key="2">
    <source>
        <dbReference type="ARBA" id="ARBA00022448"/>
    </source>
</evidence>
<feature type="transmembrane region" description="Helical" evidence="7">
    <location>
        <begin position="208"/>
        <end position="228"/>
    </location>
</feature>
<evidence type="ECO:0000256" key="1">
    <source>
        <dbReference type="ARBA" id="ARBA00004651"/>
    </source>
</evidence>
<evidence type="ECO:0000313" key="10">
    <source>
        <dbReference type="Proteomes" id="UP000030675"/>
    </source>
</evidence>
<feature type="domain" description="ABC transmembrane type-1" evidence="8">
    <location>
        <begin position="54"/>
        <end position="272"/>
    </location>
</feature>
<feature type="transmembrane region" description="Helical" evidence="7">
    <location>
        <begin position="58"/>
        <end position="80"/>
    </location>
</feature>
<dbReference type="Gene3D" id="1.10.3720.10">
    <property type="entry name" value="MetI-like"/>
    <property type="match status" value="2"/>
</dbReference>
<dbReference type="InterPro" id="IPR000515">
    <property type="entry name" value="MetI-like"/>
</dbReference>
<evidence type="ECO:0000259" key="8">
    <source>
        <dbReference type="PROSITE" id="PS50928"/>
    </source>
</evidence>
<keyword evidence="4 7" id="KW-0812">Transmembrane</keyword>
<name>A0A0U1P6Z0_PHOLE</name>
<reference evidence="10" key="1">
    <citation type="submission" date="2012-12" db="EMBL/GenBank/DDBJ databases">
        <title>Genome Sequence of Photobacterium leiognathi lrivu.4.1.</title>
        <authorList>
            <person name="Urbanczyk H."/>
            <person name="Ogura Y."/>
            <person name="Hayashi T."/>
            <person name="Dunlap P.V."/>
        </authorList>
    </citation>
    <scope>NUCLEOTIDE SEQUENCE [LARGE SCALE GENOMIC DNA]</scope>
    <source>
        <strain evidence="10">lrivu.4.1</strain>
    </source>
</reference>
<feature type="transmembrane region" description="Helical" evidence="7">
    <location>
        <begin position="7"/>
        <end position="32"/>
    </location>
</feature>
<keyword evidence="6 7" id="KW-0472">Membrane</keyword>
<dbReference type="PANTHER" id="PTHR30183:SF6">
    <property type="entry name" value="INNER MEMBRANE ABC TRANSPORTER PERMEASE PROTEIN YNJC"/>
    <property type="match status" value="1"/>
</dbReference>
<dbReference type="InterPro" id="IPR035906">
    <property type="entry name" value="MetI-like_sf"/>
</dbReference>
<feature type="domain" description="ABC transmembrane type-1" evidence="8">
    <location>
        <begin position="347"/>
        <end position="536"/>
    </location>
</feature>
<dbReference type="Proteomes" id="UP000030675">
    <property type="component" value="Unassembled WGS sequence"/>
</dbReference>
<evidence type="ECO:0000313" key="9">
    <source>
        <dbReference type="EMBL" id="GAD30258.1"/>
    </source>
</evidence>
<keyword evidence="5 7" id="KW-1133">Transmembrane helix</keyword>
<dbReference type="EMBL" id="DF196819">
    <property type="protein sequence ID" value="GAD30258.1"/>
    <property type="molecule type" value="Genomic_DNA"/>
</dbReference>
<feature type="transmembrane region" description="Helical" evidence="7">
    <location>
        <begin position="415"/>
        <end position="435"/>
    </location>
</feature>
<dbReference type="SUPFAM" id="SSF161098">
    <property type="entry name" value="MetI-like"/>
    <property type="match status" value="2"/>
</dbReference>
<dbReference type="PROSITE" id="PS50928">
    <property type="entry name" value="ABC_TM1"/>
    <property type="match status" value="2"/>
</dbReference>
<dbReference type="RefSeq" id="WP_023932908.1">
    <property type="nucleotide sequence ID" value="NZ_DF196819.1"/>
</dbReference>
<dbReference type="GO" id="GO:0055085">
    <property type="term" value="P:transmembrane transport"/>
    <property type="evidence" value="ECO:0007669"/>
    <property type="project" value="InterPro"/>
</dbReference>
<feature type="transmembrane region" description="Helical" evidence="7">
    <location>
        <begin position="347"/>
        <end position="371"/>
    </location>
</feature>
<gene>
    <name evidence="9" type="ORF">PLEI_1913</name>
</gene>
<evidence type="ECO:0000256" key="6">
    <source>
        <dbReference type="ARBA" id="ARBA00023136"/>
    </source>
</evidence>
<evidence type="ECO:0000256" key="3">
    <source>
        <dbReference type="ARBA" id="ARBA00022475"/>
    </source>
</evidence>
<feature type="transmembrane region" description="Helical" evidence="7">
    <location>
        <begin position="383"/>
        <end position="409"/>
    </location>
</feature>
<dbReference type="PANTHER" id="PTHR30183">
    <property type="entry name" value="MOLYBDENUM TRANSPORT SYSTEM PERMEASE PROTEIN MODB"/>
    <property type="match status" value="1"/>
</dbReference>
<feature type="transmembrane region" description="Helical" evidence="7">
    <location>
        <begin position="469"/>
        <end position="489"/>
    </location>
</feature>
<comment type="subcellular location">
    <subcellularLocation>
        <location evidence="1">Cell membrane</location>
        <topology evidence="1">Multi-pass membrane protein</topology>
    </subcellularLocation>
</comment>
<organism evidence="9 10">
    <name type="scientific">Photobacterium leiognathi lrivu.4.1</name>
    <dbReference type="NCBI Taxonomy" id="1248232"/>
    <lineage>
        <taxon>Bacteria</taxon>
        <taxon>Pseudomonadati</taxon>
        <taxon>Pseudomonadota</taxon>
        <taxon>Gammaproteobacteria</taxon>
        <taxon>Vibrionales</taxon>
        <taxon>Vibrionaceae</taxon>
        <taxon>Photobacterium</taxon>
    </lineage>
</organism>
<proteinExistence type="predicted"/>
<dbReference type="CDD" id="cd06261">
    <property type="entry name" value="TM_PBP2"/>
    <property type="match status" value="2"/>
</dbReference>